<evidence type="ECO:0000313" key="2">
    <source>
        <dbReference type="EMBL" id="TIB10937.1"/>
    </source>
</evidence>
<gene>
    <name evidence="2" type="ORF">E3P90_02619</name>
</gene>
<evidence type="ECO:0000256" key="1">
    <source>
        <dbReference type="SAM" id="Coils"/>
    </source>
</evidence>
<dbReference type="EMBL" id="SPOF01000027">
    <property type="protein sequence ID" value="TIB10937.1"/>
    <property type="molecule type" value="Genomic_DNA"/>
</dbReference>
<keyword evidence="1" id="KW-0175">Coiled coil</keyword>
<accession>A0A4T0I2N5</accession>
<comment type="caution">
    <text evidence="2">The sequence shown here is derived from an EMBL/GenBank/DDBJ whole genome shotgun (WGS) entry which is preliminary data.</text>
</comment>
<name>A0A4T0I2N5_WALIC</name>
<proteinExistence type="predicted"/>
<organism evidence="2 3">
    <name type="scientific">Wallemia ichthyophaga</name>
    <dbReference type="NCBI Taxonomy" id="245174"/>
    <lineage>
        <taxon>Eukaryota</taxon>
        <taxon>Fungi</taxon>
        <taxon>Dikarya</taxon>
        <taxon>Basidiomycota</taxon>
        <taxon>Wallemiomycotina</taxon>
        <taxon>Wallemiomycetes</taxon>
        <taxon>Wallemiales</taxon>
        <taxon>Wallemiaceae</taxon>
        <taxon>Wallemia</taxon>
    </lineage>
</organism>
<dbReference type="Proteomes" id="UP000306954">
    <property type="component" value="Unassembled WGS sequence"/>
</dbReference>
<protein>
    <submittedName>
        <fullName evidence="2">Uncharacterized protein</fullName>
    </submittedName>
</protein>
<evidence type="ECO:0000313" key="3">
    <source>
        <dbReference type="Proteomes" id="UP000306954"/>
    </source>
</evidence>
<reference evidence="2 3" key="1">
    <citation type="submission" date="2019-03" db="EMBL/GenBank/DDBJ databases">
        <title>Sequencing 23 genomes of Wallemia ichthyophaga.</title>
        <authorList>
            <person name="Gostincar C."/>
        </authorList>
    </citation>
    <scope>NUCLEOTIDE SEQUENCE [LARGE SCALE GENOMIC DNA]</scope>
    <source>
        <strain evidence="2 3">EXF-8621</strain>
    </source>
</reference>
<dbReference type="AlphaFoldDB" id="A0A4T0I2N5"/>
<feature type="coiled-coil region" evidence="1">
    <location>
        <begin position="48"/>
        <end position="78"/>
    </location>
</feature>
<sequence>MNFIEEITSNQYTLDELCHFTNIETAIETLLIDSGTPAFQGTRTATQFEQLVMALKELANRRQKAKQARRTIKLLTNAAYLSLRLSQLSSAALLTTSAYIINSGSGSGINDNANDYDVIETLITHLNTHSISLQSIHAVITGILTHSLTSTHPIQISELLLRYSTHLQHNQHHPFIVSLAQHSPTLINILALSHHAQPGTQLTTRIIELDDIAIVNDWANEAKLQIKQGNSLQGVQRLTHLIKRSILNAFFLQLTGEALDDDRVHQKTSQPLPTIDAPPWFKQQSANFASTQKVYSSNEFRTLRMAAQGIRAPSKHLDQGYNAHEQESKTVRVQRGKQPQDAKFAKRPRIAFKCSHCESRTCVNDSIAFLLQLWSTFCPV</sequence>